<feature type="region of interest" description="Disordered" evidence="6">
    <location>
        <begin position="1"/>
        <end position="65"/>
    </location>
</feature>
<evidence type="ECO:0000259" key="8">
    <source>
        <dbReference type="PROSITE" id="PS51194"/>
    </source>
</evidence>
<feature type="compositionally biased region" description="Polar residues" evidence="6">
    <location>
        <begin position="31"/>
        <end position="42"/>
    </location>
</feature>
<dbReference type="GO" id="GO:0003682">
    <property type="term" value="F:chromatin binding"/>
    <property type="evidence" value="ECO:0007669"/>
    <property type="project" value="TreeGrafter"/>
</dbReference>
<dbReference type="EMBL" id="BFAD01000001">
    <property type="protein sequence ID" value="GBE77743.1"/>
    <property type="molecule type" value="Genomic_DNA"/>
</dbReference>
<feature type="compositionally biased region" description="Acidic residues" evidence="6">
    <location>
        <begin position="219"/>
        <end position="229"/>
    </location>
</feature>
<dbReference type="InterPro" id="IPR000330">
    <property type="entry name" value="SNF2_N"/>
</dbReference>
<keyword evidence="4" id="KW-0067">ATP-binding</keyword>
<evidence type="ECO:0000256" key="3">
    <source>
        <dbReference type="ARBA" id="ARBA00022801"/>
    </source>
</evidence>
<comment type="caution">
    <text evidence="9">The sequence shown here is derived from an EMBL/GenBank/DDBJ whole genome shotgun (WGS) entry which is preliminary data.</text>
</comment>
<dbReference type="PANTHER" id="PTHR45623">
    <property type="entry name" value="CHROMODOMAIN-HELICASE-DNA-BINDING PROTEIN 3-RELATED-RELATED"/>
    <property type="match status" value="1"/>
</dbReference>
<dbReference type="Pfam" id="PF00271">
    <property type="entry name" value="Helicase_C"/>
    <property type="match status" value="1"/>
</dbReference>
<dbReference type="PROSITE" id="PS51192">
    <property type="entry name" value="HELICASE_ATP_BIND_1"/>
    <property type="match status" value="1"/>
</dbReference>
<keyword evidence="3" id="KW-0378">Hydrolase</keyword>
<feature type="compositionally biased region" description="Acidic residues" evidence="6">
    <location>
        <begin position="249"/>
        <end position="258"/>
    </location>
</feature>
<keyword evidence="5" id="KW-0539">Nucleus</keyword>
<dbReference type="Proteomes" id="UP000287166">
    <property type="component" value="Unassembled WGS sequence"/>
</dbReference>
<organism evidence="9 10">
    <name type="scientific">Sparassis crispa</name>
    <dbReference type="NCBI Taxonomy" id="139825"/>
    <lineage>
        <taxon>Eukaryota</taxon>
        <taxon>Fungi</taxon>
        <taxon>Dikarya</taxon>
        <taxon>Basidiomycota</taxon>
        <taxon>Agaricomycotina</taxon>
        <taxon>Agaricomycetes</taxon>
        <taxon>Polyporales</taxon>
        <taxon>Sparassidaceae</taxon>
        <taxon>Sparassis</taxon>
    </lineage>
</organism>
<feature type="domain" description="Helicase ATP-binding" evidence="7">
    <location>
        <begin position="887"/>
        <end position="1064"/>
    </location>
</feature>
<dbReference type="SMART" id="SM00487">
    <property type="entry name" value="DEXDc"/>
    <property type="match status" value="1"/>
</dbReference>
<dbReference type="STRING" id="139825.A0A401G6F4"/>
<feature type="compositionally biased region" description="Basic and acidic residues" evidence="6">
    <location>
        <begin position="741"/>
        <end position="754"/>
    </location>
</feature>
<sequence>MSEPLSDPPSSPVVPDPPLLNLPAAGPSSPRQSSHGASTPSNPKALYRDVADLPVPSDPEPDDRELDRILGEYKGDVGLSYYVRCADGIAYKYPAKKFKSRHPDLVTQYEQDKEKGNLAPFDPSAHYVHPGSRIRMVIKVGGNQKQTQDKAARESSSSSSDELARSMESDYSDDRSPSPVKRRSTRAAAAGANKKIARDLPFSPRKTRAVRSFVVPDSAGEDEIDEEEVTPPPKRRTGRATKTRRANLNDEEYADESESENKADSDASSDRPLKSMVVKKKRIVRGKASRPAYGRFRVIVELDYDDYDDPETVALRAHRDICEKCHRKPAHELLTAAAKRGKGRRKKKNEDEEEDENETEKLTALGGWVRCLKCPLAAHWGCLARSQREEILRAAQERDKADWLERQGPAKGAAGEDGAVKSVPEPGKRAGLDAYQTTEFICGSCMKGGFCMMCREVVLKPDQIHSAHPEQKAQTSLPENDGDVEMADASANLAPVVDGDVDADKPAKEMAFRCFTCKRLAHYAHLPVPPNWPSDVTPAELAHHYQATNGWRCADCVSFIYTAEHILAWRPYPEGAVEPPREADEPINYKASLPREYLVKWTDRGYKRTQWVPHMWLLAMQPARLKNFLHGGSNVQLLPEVVNEVEASKDEEPSAFEIGGEASRDVSVHPEPRVMSALDPDPDAQRKVPPAWKTVDRVLDVLVWYPERRFPPKSKKSKAKGRGKKRVQRMESDEEESEGENPERLAAEAERAAAFDEGEQPSADLTETVDEYEERTGEPLTEDDIDRVVWCFIKWDDMGYDDASWDSPPRPGEPGYATFQNAFKRYVISREVVVKHRDRKEQKVFDERPLDGFKKSSAFTRERRPELGQNAQLSLMPFQIEGVNWLCNNWWNHQHCILADEMGLGKTVQIVTFIGYIVSHLSAAPALVVVPNSTISNWVREFERWAPKLRVVPFSGENKAREIIKRYELSHSTTESRTTGAKYHVLITTYETITNNKEFTPVFKKTPRWEVLVVDEGQRLKSDASLLFKKLKELNTVHRIIMTGTPLNNNIRELFNLMNFLDPKEWHDLDALENEYQVLSEENIKQLHTRLRPYFLRRIKSEVLQLPPKNEVIVPISMVRLQREVYLSILSQNLDVLKTLAQGSVGARVSNAISKTNLNNVLMQLRKCLQHPYLVSRDIEPKGLSSEESHSKLIDASAKLGLLKILLPKLQARDHRVLLFSQFTIALDIIQDFLDGEGIKYLRLDGNTKQRDRQKGMDEFNRPGSDVFIYLLSTRAGGVGINLWSADTVIIFDPDFNPHQDLQAIARAHRYGQKKTCLVFKLMVKDSAEERIMQTGKKKLVLDHLIVQNMDDDDGAREDVQSILMFGAETLFQEGDHAGQIHYSEHDIENLIEKTEKEGDQVEPQAAAGAGAAFSFAKVWSADKDSLEEMPDEPQDNGDQVDSWAQTLERLASERAKGQAKEVTGRGVKRRAAAVFPQQNLDLGDTPVKGKKGKRKHKSKSVISDESDAYVGPEQITTSDSEITEPLAATDLDLAIPSRSPSPIARPKPLHKSSSPILNRSQAPQDDTCGLCGSRHGNSACYMTNSSENLAEYRYMLLVHAGDEPLEERRSAIQAIDEALHKRGKLHLIFGQPLRLVEKPPRKKHKKHQSSSAKHDMNPTTFQSVMSMPLPSSTTSQAPRLPSGTTNAVAGPSKRTLSPLLASDAPKKRPREGGPSTCVVCGQSPHHLVKDCPTVAEGSKRIKKEIRRLEQDPLQSPTVNILRNILIKQQRRALASAGGPAVVPRSLDRIVPTNHILE</sequence>
<dbReference type="Pfam" id="PF23615">
    <property type="entry name" value="Chromo_MIT1"/>
    <property type="match status" value="1"/>
</dbReference>
<dbReference type="InterPro" id="IPR016197">
    <property type="entry name" value="Chromo-like_dom_sf"/>
</dbReference>
<dbReference type="InterPro" id="IPR027417">
    <property type="entry name" value="P-loop_NTPase"/>
</dbReference>
<evidence type="ECO:0000256" key="5">
    <source>
        <dbReference type="ARBA" id="ARBA00023242"/>
    </source>
</evidence>
<dbReference type="PROSITE" id="PS51194">
    <property type="entry name" value="HELICASE_CTER"/>
    <property type="match status" value="1"/>
</dbReference>
<feature type="compositionally biased region" description="Low complexity" evidence="6">
    <location>
        <begin position="21"/>
        <end position="30"/>
    </location>
</feature>
<dbReference type="SMART" id="SM00490">
    <property type="entry name" value="HELICc"/>
    <property type="match status" value="1"/>
</dbReference>
<dbReference type="GO" id="GO:0140658">
    <property type="term" value="F:ATP-dependent chromatin remodeler activity"/>
    <property type="evidence" value="ECO:0007669"/>
    <property type="project" value="TreeGrafter"/>
</dbReference>
<dbReference type="GO" id="GO:0042393">
    <property type="term" value="F:histone binding"/>
    <property type="evidence" value="ECO:0007669"/>
    <property type="project" value="TreeGrafter"/>
</dbReference>
<dbReference type="OrthoDB" id="5857104at2759"/>
<dbReference type="InterPro" id="IPR001650">
    <property type="entry name" value="Helicase_C-like"/>
</dbReference>
<feature type="compositionally biased region" description="Basic and acidic residues" evidence="6">
    <location>
        <begin position="259"/>
        <end position="273"/>
    </location>
</feature>
<dbReference type="GO" id="GO:0005524">
    <property type="term" value="F:ATP binding"/>
    <property type="evidence" value="ECO:0007669"/>
    <property type="project" value="UniProtKB-KW"/>
</dbReference>
<keyword evidence="10" id="KW-1185">Reference proteome</keyword>
<reference evidence="9 10" key="1">
    <citation type="journal article" date="2018" name="Sci. Rep.">
        <title>Genome sequence of the cauliflower mushroom Sparassis crispa (Hanabiratake) and its association with beneficial usage.</title>
        <authorList>
            <person name="Kiyama R."/>
            <person name="Furutani Y."/>
            <person name="Kawaguchi K."/>
            <person name="Nakanishi T."/>
        </authorList>
    </citation>
    <scope>NUCLEOTIDE SEQUENCE [LARGE SCALE GENOMIC DNA]</scope>
</reference>
<feature type="region of interest" description="Disordered" evidence="6">
    <location>
        <begin position="1453"/>
        <end position="1566"/>
    </location>
</feature>
<dbReference type="SUPFAM" id="SSF52540">
    <property type="entry name" value="P-loop containing nucleoside triphosphate hydrolases"/>
    <property type="match status" value="2"/>
</dbReference>
<feature type="region of interest" description="Disordered" evidence="6">
    <location>
        <begin position="646"/>
        <end position="689"/>
    </location>
</feature>
<feature type="compositionally biased region" description="Basic residues" evidence="6">
    <location>
        <begin position="233"/>
        <end position="245"/>
    </location>
</feature>
<feature type="compositionally biased region" description="Basic and acidic residues" evidence="6">
    <location>
        <begin position="1453"/>
        <end position="1464"/>
    </location>
</feature>
<dbReference type="GO" id="GO:0016887">
    <property type="term" value="F:ATP hydrolysis activity"/>
    <property type="evidence" value="ECO:0007669"/>
    <property type="project" value="TreeGrafter"/>
</dbReference>
<feature type="compositionally biased region" description="Polar residues" evidence="6">
    <location>
        <begin position="1658"/>
        <end position="1688"/>
    </location>
</feature>
<evidence type="ECO:0000259" key="7">
    <source>
        <dbReference type="PROSITE" id="PS51192"/>
    </source>
</evidence>
<dbReference type="SUPFAM" id="SSF54160">
    <property type="entry name" value="Chromo domain-like"/>
    <property type="match status" value="1"/>
</dbReference>
<accession>A0A401G6F4</accession>
<feature type="domain" description="Helicase C-terminal" evidence="8">
    <location>
        <begin position="1202"/>
        <end position="1354"/>
    </location>
</feature>
<gene>
    <name evidence="9" type="ORF">SCP_0106250</name>
</gene>
<feature type="compositionally biased region" description="Pro residues" evidence="6">
    <location>
        <begin position="1"/>
        <end position="20"/>
    </location>
</feature>
<comment type="subcellular location">
    <subcellularLocation>
        <location evidence="1">Nucleus</location>
    </subcellularLocation>
</comment>
<dbReference type="Gene3D" id="3.40.50.300">
    <property type="entry name" value="P-loop containing nucleotide triphosphate hydrolases"/>
    <property type="match status" value="1"/>
</dbReference>
<evidence type="ECO:0000256" key="2">
    <source>
        <dbReference type="ARBA" id="ARBA00022741"/>
    </source>
</evidence>
<dbReference type="RefSeq" id="XP_027608656.1">
    <property type="nucleotide sequence ID" value="XM_027752855.1"/>
</dbReference>
<evidence type="ECO:0000256" key="6">
    <source>
        <dbReference type="SAM" id="MobiDB-lite"/>
    </source>
</evidence>
<dbReference type="GO" id="GO:0003677">
    <property type="term" value="F:DNA binding"/>
    <property type="evidence" value="ECO:0007669"/>
    <property type="project" value="TreeGrafter"/>
</dbReference>
<dbReference type="InterPro" id="IPR049730">
    <property type="entry name" value="SNF2/RAD54-like_C"/>
</dbReference>
<dbReference type="GO" id="GO:0005634">
    <property type="term" value="C:nucleus"/>
    <property type="evidence" value="ECO:0007669"/>
    <property type="project" value="UniProtKB-SubCell"/>
</dbReference>
<feature type="region of interest" description="Disordered" evidence="6">
    <location>
        <begin position="1638"/>
        <end position="1718"/>
    </location>
</feature>
<feature type="compositionally biased region" description="Low complexity" evidence="6">
    <location>
        <begin position="1535"/>
        <end position="1547"/>
    </location>
</feature>
<evidence type="ECO:0000313" key="10">
    <source>
        <dbReference type="Proteomes" id="UP000287166"/>
    </source>
</evidence>
<evidence type="ECO:0000313" key="9">
    <source>
        <dbReference type="EMBL" id="GBE77743.1"/>
    </source>
</evidence>
<feature type="region of interest" description="Disordered" evidence="6">
    <location>
        <begin position="132"/>
        <end position="277"/>
    </location>
</feature>
<feature type="compositionally biased region" description="Basic and acidic residues" evidence="6">
    <location>
        <begin position="662"/>
        <end position="672"/>
    </location>
</feature>
<feature type="compositionally biased region" description="Basic residues" evidence="6">
    <location>
        <begin position="1489"/>
        <end position="1500"/>
    </location>
</feature>
<evidence type="ECO:0008006" key="11">
    <source>
        <dbReference type="Google" id="ProtNLM"/>
    </source>
</evidence>
<dbReference type="CDD" id="cd18793">
    <property type="entry name" value="SF2_C_SNF"/>
    <property type="match status" value="1"/>
</dbReference>
<dbReference type="InterPro" id="IPR038718">
    <property type="entry name" value="SNF2-like_sf"/>
</dbReference>
<dbReference type="InterPro" id="IPR014001">
    <property type="entry name" value="Helicase_ATP-bd"/>
</dbReference>
<dbReference type="PANTHER" id="PTHR45623:SF17">
    <property type="entry name" value="CHROMODOMAIN-HELICASE-DNA-BINDING PROTEIN 3-RELATED"/>
    <property type="match status" value="1"/>
</dbReference>
<evidence type="ECO:0000256" key="4">
    <source>
        <dbReference type="ARBA" id="ARBA00022840"/>
    </source>
</evidence>
<dbReference type="GeneID" id="38774660"/>
<dbReference type="InterPro" id="IPR056616">
    <property type="entry name" value="Chromo_MIT1"/>
</dbReference>
<feature type="compositionally biased region" description="Basic and acidic residues" evidence="6">
    <location>
        <begin position="162"/>
        <end position="176"/>
    </location>
</feature>
<proteinExistence type="predicted"/>
<feature type="region of interest" description="Disordered" evidence="6">
    <location>
        <begin position="335"/>
        <end position="359"/>
    </location>
</feature>
<name>A0A401G6F4_9APHY</name>
<protein>
    <recommendedName>
        <fullName evidence="11">Chromatin remodeling factor mit1</fullName>
    </recommendedName>
</protein>
<feature type="region of interest" description="Disordered" evidence="6">
    <location>
        <begin position="712"/>
        <end position="778"/>
    </location>
</feature>
<feature type="compositionally biased region" description="Basic residues" evidence="6">
    <location>
        <begin position="712"/>
        <end position="727"/>
    </location>
</feature>
<feature type="compositionally biased region" description="Polar residues" evidence="6">
    <location>
        <begin position="1552"/>
        <end position="1565"/>
    </location>
</feature>
<evidence type="ECO:0000256" key="1">
    <source>
        <dbReference type="ARBA" id="ARBA00004123"/>
    </source>
</evidence>
<dbReference type="InParanoid" id="A0A401G6F4"/>
<feature type="region of interest" description="Disordered" evidence="6">
    <location>
        <begin position="409"/>
        <end position="429"/>
    </location>
</feature>
<dbReference type="Gene3D" id="3.40.50.10810">
    <property type="entry name" value="Tandem AAA-ATPase domain"/>
    <property type="match status" value="1"/>
</dbReference>
<dbReference type="Pfam" id="PF00176">
    <property type="entry name" value="SNF2-rel_dom"/>
    <property type="match status" value="1"/>
</dbReference>
<keyword evidence="2" id="KW-0547">Nucleotide-binding</keyword>
<dbReference type="GO" id="GO:0000785">
    <property type="term" value="C:chromatin"/>
    <property type="evidence" value="ECO:0007669"/>
    <property type="project" value="TreeGrafter"/>
</dbReference>